<keyword evidence="1" id="KW-0479">Metal-binding</keyword>
<dbReference type="AlphaFoldDB" id="A0A1E7FTQ6"/>
<dbReference type="Gene3D" id="2.60.40.420">
    <property type="entry name" value="Cupredoxins - blue copper proteins"/>
    <property type="match status" value="1"/>
</dbReference>
<dbReference type="Proteomes" id="UP000095751">
    <property type="component" value="Unassembled WGS sequence"/>
</dbReference>
<dbReference type="EMBL" id="KV784354">
    <property type="protein sequence ID" value="OEU21548.1"/>
    <property type="molecule type" value="Genomic_DNA"/>
</dbReference>
<dbReference type="PANTHER" id="PTHR11709">
    <property type="entry name" value="MULTI-COPPER OXIDASE"/>
    <property type="match status" value="1"/>
</dbReference>
<gene>
    <name evidence="5" type="ORF">FRACYDRAFT_235172</name>
</gene>
<organism evidence="5 6">
    <name type="scientific">Fragilariopsis cylindrus CCMP1102</name>
    <dbReference type="NCBI Taxonomy" id="635003"/>
    <lineage>
        <taxon>Eukaryota</taxon>
        <taxon>Sar</taxon>
        <taxon>Stramenopiles</taxon>
        <taxon>Ochrophyta</taxon>
        <taxon>Bacillariophyta</taxon>
        <taxon>Bacillariophyceae</taxon>
        <taxon>Bacillariophycidae</taxon>
        <taxon>Bacillariales</taxon>
        <taxon>Bacillariaceae</taxon>
        <taxon>Fragilariopsis</taxon>
    </lineage>
</organism>
<dbReference type="GO" id="GO:0016491">
    <property type="term" value="F:oxidoreductase activity"/>
    <property type="evidence" value="ECO:0007669"/>
    <property type="project" value="UniProtKB-KW"/>
</dbReference>
<dbReference type="InterPro" id="IPR008972">
    <property type="entry name" value="Cupredoxin"/>
</dbReference>
<dbReference type="PANTHER" id="PTHR11709:SF394">
    <property type="entry name" value="FI03373P-RELATED"/>
    <property type="match status" value="1"/>
</dbReference>
<keyword evidence="2" id="KW-0560">Oxidoreductase</keyword>
<protein>
    <submittedName>
        <fullName evidence="5">Cu-oxidase_2-domain-containing protein</fullName>
    </submittedName>
</protein>
<dbReference type="InterPro" id="IPR011706">
    <property type="entry name" value="Cu-oxidase_C"/>
</dbReference>
<dbReference type="Pfam" id="PF07731">
    <property type="entry name" value="Cu-oxidase_2"/>
    <property type="match status" value="1"/>
</dbReference>
<dbReference type="PROSITE" id="PS00079">
    <property type="entry name" value="MULTICOPPER_OXIDASE1"/>
    <property type="match status" value="1"/>
</dbReference>
<dbReference type="InterPro" id="IPR045087">
    <property type="entry name" value="Cu-oxidase_fam"/>
</dbReference>
<dbReference type="InterPro" id="IPR033138">
    <property type="entry name" value="Cu_oxidase_CS"/>
</dbReference>
<keyword evidence="3" id="KW-0186">Copper</keyword>
<sequence>MIETTVRERNIPGLTGRAILAYSNRNGIAIDSTLSLNMTEPLLAYSYRNGTAIDSALSLHMAEPLPHPLWNESEAAKELEDMLFTRDVNDHQDESVALITDEDDIVRYIMVGTQATRLDKNTGEEDALLWAMNNISSTKTANPLIGSAVAQSRILGWPLDTTMEGTVDMPKTPPTTWNYSGPVVYSPEETIDNSEDSRPGPNLGSEETAVIRAEKGQVIEIVFQNARALNGVAEFHPWHMHGHSFWVIGRGEGIYDPESDIDSYNLRNPLLRDTVTLWPLGWVAVRFVANNAGVWSIHCHLTSHLVMGMAFNLITDPNEIGDPSDSVKFCNSASLDPPQSKKNEIDSTASLSDSAASYSFHKNLCISAIAIATSLPQDFAFVIPQQKSIVLETDLGELNLLGSSTVQSGGIYDPADVQIIDRLGTSEADNFADGINGFFNFDSEDKIRGQFAGQRQPKFIPQKDPGFFLNGECVATQVRGALILGHSCLLNLCLGGGGYNCLAIYAGSKFVFNPLEQVLESPTTFSFGDNNPGSIVPSLPPSYPGTIIGGTGLFVGAVGYVDVTTITGSTLTPANNFDELNDDEDSSIIKARYPQAGYITQKINVVTNVPLPVAP</sequence>
<evidence type="ECO:0000256" key="3">
    <source>
        <dbReference type="ARBA" id="ARBA00023008"/>
    </source>
</evidence>
<dbReference type="PROSITE" id="PS00080">
    <property type="entry name" value="MULTICOPPER_OXIDASE2"/>
    <property type="match status" value="1"/>
</dbReference>
<reference evidence="5 6" key="1">
    <citation type="submission" date="2016-09" db="EMBL/GenBank/DDBJ databases">
        <title>Extensive genetic diversity and differential bi-allelic expression allows diatom success in the polar Southern Ocean.</title>
        <authorList>
            <consortium name="DOE Joint Genome Institute"/>
            <person name="Mock T."/>
            <person name="Otillar R.P."/>
            <person name="Strauss J."/>
            <person name="Dupont C."/>
            <person name="Frickenhaus S."/>
            <person name="Maumus F."/>
            <person name="Mcmullan M."/>
            <person name="Sanges R."/>
            <person name="Schmutz J."/>
            <person name="Toseland A."/>
            <person name="Valas R."/>
            <person name="Veluchamy A."/>
            <person name="Ward B.J."/>
            <person name="Allen A."/>
            <person name="Barry K."/>
            <person name="Falciatore A."/>
            <person name="Ferrante M."/>
            <person name="Fortunato A.E."/>
            <person name="Gloeckner G."/>
            <person name="Gruber A."/>
            <person name="Hipkin R."/>
            <person name="Janech M."/>
            <person name="Kroth P."/>
            <person name="Leese F."/>
            <person name="Lindquist E."/>
            <person name="Lyon B.R."/>
            <person name="Martin J."/>
            <person name="Mayer C."/>
            <person name="Parker M."/>
            <person name="Quesneville H."/>
            <person name="Raymond J."/>
            <person name="Uhlig C."/>
            <person name="Valentin K.U."/>
            <person name="Worden A.Z."/>
            <person name="Armbrust E.V."/>
            <person name="Bowler C."/>
            <person name="Green B."/>
            <person name="Moulton V."/>
            <person name="Van Oosterhout C."/>
            <person name="Grigoriev I."/>
        </authorList>
    </citation>
    <scope>NUCLEOTIDE SEQUENCE [LARGE SCALE GENOMIC DNA]</scope>
    <source>
        <strain evidence="5 6">CCMP1102</strain>
    </source>
</reference>
<evidence type="ECO:0000259" key="4">
    <source>
        <dbReference type="Pfam" id="PF07731"/>
    </source>
</evidence>
<name>A0A1E7FTQ6_9STRA</name>
<accession>A0A1E7FTQ6</accession>
<dbReference type="InterPro" id="IPR002355">
    <property type="entry name" value="Cu_oxidase_Cu_BS"/>
</dbReference>
<feature type="domain" description="Plastocyanin-like" evidence="4">
    <location>
        <begin position="197"/>
        <end position="318"/>
    </location>
</feature>
<dbReference type="OrthoDB" id="47274at2759"/>
<proteinExistence type="predicted"/>
<evidence type="ECO:0000313" key="5">
    <source>
        <dbReference type="EMBL" id="OEU21548.1"/>
    </source>
</evidence>
<dbReference type="InParanoid" id="A0A1E7FTQ6"/>
<keyword evidence="6" id="KW-1185">Reference proteome</keyword>
<dbReference type="SUPFAM" id="SSF49503">
    <property type="entry name" value="Cupredoxins"/>
    <property type="match status" value="1"/>
</dbReference>
<dbReference type="GO" id="GO:0005507">
    <property type="term" value="F:copper ion binding"/>
    <property type="evidence" value="ECO:0007669"/>
    <property type="project" value="InterPro"/>
</dbReference>
<evidence type="ECO:0000256" key="1">
    <source>
        <dbReference type="ARBA" id="ARBA00022723"/>
    </source>
</evidence>
<evidence type="ECO:0000313" key="6">
    <source>
        <dbReference type="Proteomes" id="UP000095751"/>
    </source>
</evidence>
<evidence type="ECO:0000256" key="2">
    <source>
        <dbReference type="ARBA" id="ARBA00023002"/>
    </source>
</evidence>
<dbReference type="KEGG" id="fcy:FRACYDRAFT_235172"/>